<organism evidence="2">
    <name type="scientific">Chloris striate mosaic virus</name>
    <name type="common">CSMV</name>
    <dbReference type="NCBI Taxonomy" id="10820"/>
    <lineage>
        <taxon>Viruses</taxon>
        <taxon>Monodnaviria</taxon>
        <taxon>Shotokuvirae</taxon>
        <taxon>Cressdnaviricota</taxon>
        <taxon>Repensiviricetes</taxon>
        <taxon>Geplafuvirales</taxon>
        <taxon>Geminiviridae</taxon>
        <taxon>Mastrevirus</taxon>
        <taxon>Mastrevirus chloris</taxon>
    </lineage>
</organism>
<evidence type="ECO:0000256" key="1">
    <source>
        <dbReference type="SAM" id="Phobius"/>
    </source>
</evidence>
<name>J7FG48_CSMV</name>
<keyword evidence="1" id="KW-0812">Transmembrane</keyword>
<evidence type="ECO:0000313" key="2">
    <source>
        <dbReference type="EMBL" id="AFN80685.1"/>
    </source>
</evidence>
<organismHost>
    <name type="scientific">Dactylis glomerata</name>
    <name type="common">Orchard grass</name>
    <name type="synonym">Cock's-foot grass</name>
    <dbReference type="NCBI Taxonomy" id="4509"/>
</organismHost>
<organismHost>
    <name type="scientific">Chloris gayana</name>
    <dbReference type="NCBI Taxonomy" id="110876"/>
</organismHost>
<proteinExistence type="predicted"/>
<keyword evidence="1" id="KW-0472">Membrane</keyword>
<accession>J7FG48</accession>
<feature type="transmembrane region" description="Helical" evidence="1">
    <location>
        <begin position="30"/>
        <end position="49"/>
    </location>
</feature>
<organismHost>
    <name type="scientific">Triticum</name>
    <dbReference type="NCBI Taxonomy" id="4564"/>
</organismHost>
<sequence>MQYQGYEQLSRSGSVEQASPGASFAFPVKVTALVCFAAIVGACILVFLYKTCIADCITQYRLTDYGCHTSAGFGGALPVTSAQASAAPSTPVCVPCAPQVQASVDLPSVSRVS</sequence>
<organismHost>
    <name type="scientific">Hordeum vulgare</name>
    <name type="common">Barley</name>
    <dbReference type="NCBI Taxonomy" id="4513"/>
</organismHost>
<dbReference type="EMBL" id="JQ948058">
    <property type="protein sequence ID" value="AFN80685.1"/>
    <property type="molecule type" value="Genomic_DNA"/>
</dbReference>
<organismHost>
    <name type="scientific">Avena sativa</name>
    <name type="common">Oat</name>
    <dbReference type="NCBI Taxonomy" id="4498"/>
</organismHost>
<protein>
    <submittedName>
        <fullName evidence="2">Movement protein</fullName>
    </submittedName>
</protein>
<organismHost>
    <name type="scientific">Zea mays</name>
    <name type="common">Maize</name>
    <dbReference type="NCBI Taxonomy" id="4577"/>
</organismHost>
<keyword evidence="1" id="KW-1133">Transmembrane helix</keyword>
<organismHost>
    <name type="scientific">Ixophorus unisetus</name>
    <dbReference type="NCBI Taxonomy" id="279312"/>
</organismHost>
<reference evidence="2" key="1">
    <citation type="journal article" date="2012" name="Virus Res.">
        <title>Australian monocot-infecting mastrevirus diversity rivals that in Africa.</title>
        <authorList>
            <person name="Kraberger S."/>
            <person name="Thomas J.E."/>
            <person name="Geering A.D."/>
            <person name="Dayaram A."/>
            <person name="Stainton D."/>
            <person name="Hadfield J."/>
            <person name="Walters M."/>
            <person name="Parmenter K.S."/>
            <person name="van Brunschot S."/>
            <person name="Collings D.A."/>
            <person name="Martin D.P."/>
            <person name="Varsani A."/>
        </authorList>
    </citation>
    <scope>NUCLEOTIDE SEQUENCE</scope>
    <source>
        <strain evidence="2">AU-1650-2004</strain>
    </source>
</reference>